<dbReference type="Proteomes" id="UP001230156">
    <property type="component" value="Unassembled WGS sequence"/>
</dbReference>
<evidence type="ECO:0000313" key="1">
    <source>
        <dbReference type="EMBL" id="MDQ7250826.1"/>
    </source>
</evidence>
<dbReference type="EMBL" id="JAUYVI010000008">
    <property type="protein sequence ID" value="MDQ7250826.1"/>
    <property type="molecule type" value="Genomic_DNA"/>
</dbReference>
<reference evidence="2" key="1">
    <citation type="submission" date="2023-08" db="EMBL/GenBank/DDBJ databases">
        <title>Rhodospirillaceae gen. nov., a novel taxon isolated from the Yangtze River Yuezi River estuary sludge.</title>
        <authorList>
            <person name="Ruan L."/>
        </authorList>
    </citation>
    <scope>NUCLEOTIDE SEQUENCE [LARGE SCALE GENOMIC DNA]</scope>
    <source>
        <strain evidence="2">R-7</strain>
    </source>
</reference>
<dbReference type="RefSeq" id="WP_379960592.1">
    <property type="nucleotide sequence ID" value="NZ_JAUYVI010000008.1"/>
</dbReference>
<sequence length="69" mass="7500">MLSDESFEPAIARRKPRACLCCAAPFDSAWAGERICPRCKASASWREDLAGNGANHARYATKAGRKETA</sequence>
<evidence type="ECO:0000313" key="2">
    <source>
        <dbReference type="Proteomes" id="UP001230156"/>
    </source>
</evidence>
<name>A0ABU0YV14_9PROT</name>
<comment type="caution">
    <text evidence="1">The sequence shown here is derived from an EMBL/GenBank/DDBJ whole genome shotgun (WGS) entry which is preliminary data.</text>
</comment>
<accession>A0ABU0YV14</accession>
<organism evidence="1 2">
    <name type="scientific">Dongia sedimenti</name>
    <dbReference type="NCBI Taxonomy" id="3064282"/>
    <lineage>
        <taxon>Bacteria</taxon>
        <taxon>Pseudomonadati</taxon>
        <taxon>Pseudomonadota</taxon>
        <taxon>Alphaproteobacteria</taxon>
        <taxon>Rhodospirillales</taxon>
        <taxon>Dongiaceae</taxon>
        <taxon>Dongia</taxon>
    </lineage>
</organism>
<protein>
    <submittedName>
        <fullName evidence="1">Uncharacterized protein</fullName>
    </submittedName>
</protein>
<proteinExistence type="predicted"/>
<keyword evidence="2" id="KW-1185">Reference proteome</keyword>
<gene>
    <name evidence="1" type="ORF">Q8A70_24265</name>
</gene>